<dbReference type="PANTHER" id="PTHR21261:SF2">
    <property type="entry name" value="GH04238P-RELATED"/>
    <property type="match status" value="1"/>
</dbReference>
<gene>
    <name evidence="4" type="primary">LOC108616647</name>
</gene>
<feature type="signal peptide" evidence="1">
    <location>
        <begin position="1"/>
        <end position="20"/>
    </location>
</feature>
<organism evidence="3 4">
    <name type="scientific">Drosophila arizonae</name>
    <name type="common">Fruit fly</name>
    <dbReference type="NCBI Taxonomy" id="7263"/>
    <lineage>
        <taxon>Eukaryota</taxon>
        <taxon>Metazoa</taxon>
        <taxon>Ecdysozoa</taxon>
        <taxon>Arthropoda</taxon>
        <taxon>Hexapoda</taxon>
        <taxon>Insecta</taxon>
        <taxon>Pterygota</taxon>
        <taxon>Neoptera</taxon>
        <taxon>Endopterygota</taxon>
        <taxon>Diptera</taxon>
        <taxon>Brachycera</taxon>
        <taxon>Muscomorpha</taxon>
        <taxon>Ephydroidea</taxon>
        <taxon>Drosophilidae</taxon>
        <taxon>Drosophila</taxon>
    </lineage>
</organism>
<keyword evidence="1" id="KW-0732">Signal</keyword>
<name>A0ABM1PJX0_DROAR</name>
<reference evidence="3" key="2">
    <citation type="journal article" date="2016" name="G3 (Bethesda)">
        <title>Genome Evolution in Three Species of Cactophilic Drosophila.</title>
        <authorList>
            <person name="Sanchez-Flores A."/>
            <person name="Penazola F."/>
            <person name="Carpinteyro-Ponce J."/>
            <person name="Nazario-Yepiz N."/>
            <person name="Abreu-Goodger C."/>
            <person name="Machado C.A."/>
            <person name="Markow T.A."/>
        </authorList>
    </citation>
    <scope>NUCLEOTIDE SEQUENCE [LARGE SCALE GENOMIC DNA]</scope>
</reference>
<feature type="chain" id="PRO_5047472482" evidence="1">
    <location>
        <begin position="21"/>
        <end position="261"/>
    </location>
</feature>
<dbReference type="InterPro" id="IPR007110">
    <property type="entry name" value="Ig-like_dom"/>
</dbReference>
<dbReference type="GeneID" id="108616647"/>
<proteinExistence type="predicted"/>
<dbReference type="InterPro" id="IPR013783">
    <property type="entry name" value="Ig-like_fold"/>
</dbReference>
<evidence type="ECO:0000313" key="3">
    <source>
        <dbReference type="Proteomes" id="UP000694904"/>
    </source>
</evidence>
<dbReference type="InterPro" id="IPR003597">
    <property type="entry name" value="Ig_C1-set"/>
</dbReference>
<feature type="domain" description="Ig-like" evidence="2">
    <location>
        <begin position="22"/>
        <end position="129"/>
    </location>
</feature>
<protein>
    <submittedName>
        <fullName evidence="4">Uncharacterized protein LOC108616647</fullName>
    </submittedName>
</protein>
<dbReference type="Gene3D" id="2.60.40.10">
    <property type="entry name" value="Immunoglobulins"/>
    <property type="match status" value="2"/>
</dbReference>
<sequence length="261" mass="29656">MQFLLAFVIVTSTILKGILCLPVKIDSETKFLVLENDDMEPTILECDYNVNDTASFLTVKWFRNDKTIYQWIRGSHPAPIPEFKNDVDSSYESSTDPNKQYSALALINPSISSTGDYKCVVQTRSETITNHKSVQVIDVRNYTLNMYRYKIQNETQLECTVTNVFPRPTITITSEDDDIVKVVANDPQQNEDGYYNATTFAAIYDDDDDLDSHKCVVTFEGYSQNLTTIITSGSCIAGTDFRILTLSFLVYFLIDYLKILV</sequence>
<dbReference type="RefSeq" id="XP_017867506.1">
    <property type="nucleotide sequence ID" value="XM_018012017.1"/>
</dbReference>
<reference evidence="3" key="1">
    <citation type="journal article" date="1997" name="Nucleic Acids Res.">
        <title>tRNAscan-SE: a program for improved detection of transfer RNA genes in genomic sequence.</title>
        <authorList>
            <person name="Lowe T.M."/>
            <person name="Eddy S.R."/>
        </authorList>
    </citation>
    <scope>NUCLEOTIDE SEQUENCE [LARGE SCALE GENOMIC DNA]</scope>
</reference>
<dbReference type="PANTHER" id="PTHR21261">
    <property type="entry name" value="BEAT PROTEIN"/>
    <property type="match status" value="1"/>
</dbReference>
<accession>A0ABM1PJX0</accession>
<evidence type="ECO:0000313" key="4">
    <source>
        <dbReference type="RefSeq" id="XP_017867506.1"/>
    </source>
</evidence>
<evidence type="ECO:0000256" key="1">
    <source>
        <dbReference type="SAM" id="SignalP"/>
    </source>
</evidence>
<evidence type="ECO:0000259" key="2">
    <source>
        <dbReference type="PROSITE" id="PS50835"/>
    </source>
</evidence>
<keyword evidence="3" id="KW-1185">Reference proteome</keyword>
<dbReference type="SUPFAM" id="SSF48726">
    <property type="entry name" value="Immunoglobulin"/>
    <property type="match status" value="2"/>
</dbReference>
<dbReference type="PROSITE" id="PS50835">
    <property type="entry name" value="IG_LIKE"/>
    <property type="match status" value="1"/>
</dbReference>
<reference evidence="4" key="3">
    <citation type="submission" date="2025-08" db="UniProtKB">
        <authorList>
            <consortium name="RefSeq"/>
        </authorList>
    </citation>
    <scope>IDENTIFICATION</scope>
    <source>
        <tissue evidence="4">Whole organism</tissue>
    </source>
</reference>
<dbReference type="InterPro" id="IPR036179">
    <property type="entry name" value="Ig-like_dom_sf"/>
</dbReference>
<dbReference type="Proteomes" id="UP000694904">
    <property type="component" value="Chromosome 5"/>
</dbReference>
<dbReference type="Pfam" id="PF07654">
    <property type="entry name" value="C1-set"/>
    <property type="match status" value="1"/>
</dbReference>